<dbReference type="InterPro" id="IPR010998">
    <property type="entry name" value="Integrase_recombinase_N"/>
</dbReference>
<dbReference type="GO" id="GO:0006310">
    <property type="term" value="P:DNA recombination"/>
    <property type="evidence" value="ECO:0007669"/>
    <property type="project" value="UniProtKB-KW"/>
</dbReference>
<reference evidence="6 7" key="1">
    <citation type="journal article" date="2017" name="BMC Genomics">
        <title>Comparative genomic and phylogenomic analyses of the Bifidobacteriaceae family.</title>
        <authorList>
            <person name="Lugli G.A."/>
            <person name="Milani C."/>
            <person name="Turroni F."/>
            <person name="Duranti S."/>
            <person name="Mancabelli L."/>
            <person name="Mangifesta M."/>
            <person name="Ferrario C."/>
            <person name="Modesto M."/>
            <person name="Mattarelli P."/>
            <person name="Jiri K."/>
            <person name="van Sinderen D."/>
            <person name="Ventura M."/>
        </authorList>
    </citation>
    <scope>NUCLEOTIDE SEQUENCE [LARGE SCALE GENOMIC DNA]</scope>
    <source>
        <strain evidence="6 7">DSM 100201</strain>
    </source>
</reference>
<dbReference type="InterPro" id="IPR013762">
    <property type="entry name" value="Integrase-like_cat_sf"/>
</dbReference>
<dbReference type="InterPro" id="IPR011010">
    <property type="entry name" value="DNA_brk_join_enz"/>
</dbReference>
<dbReference type="Pfam" id="PF14657">
    <property type="entry name" value="Arm-DNA-bind_4"/>
    <property type="match status" value="1"/>
</dbReference>
<dbReference type="PROSITE" id="PS51898">
    <property type="entry name" value="TYR_RECOMBINASE"/>
    <property type="match status" value="1"/>
</dbReference>
<dbReference type="Proteomes" id="UP000216444">
    <property type="component" value="Unassembled WGS sequence"/>
</dbReference>
<keyword evidence="2" id="KW-0229">DNA integration</keyword>
<keyword evidence="7" id="KW-1185">Reference proteome</keyword>
<dbReference type="Pfam" id="PF22022">
    <property type="entry name" value="Phage_int_M"/>
    <property type="match status" value="1"/>
</dbReference>
<comment type="caution">
    <text evidence="6">The sequence shown here is derived from an EMBL/GenBank/DDBJ whole genome shotgun (WGS) entry which is preliminary data.</text>
</comment>
<evidence type="ECO:0000313" key="6">
    <source>
        <dbReference type="EMBL" id="OZG57393.1"/>
    </source>
</evidence>
<dbReference type="PANTHER" id="PTHR30629:SF2">
    <property type="entry name" value="PROPHAGE INTEGRASE INTS-RELATED"/>
    <property type="match status" value="1"/>
</dbReference>
<dbReference type="InterPro" id="IPR002104">
    <property type="entry name" value="Integrase_catalytic"/>
</dbReference>
<evidence type="ECO:0000256" key="3">
    <source>
        <dbReference type="ARBA" id="ARBA00023125"/>
    </source>
</evidence>
<dbReference type="AlphaFoldDB" id="A0A261FEK0"/>
<dbReference type="Pfam" id="PF00589">
    <property type="entry name" value="Phage_integrase"/>
    <property type="match status" value="1"/>
</dbReference>
<dbReference type="RefSeq" id="WP_245819363.1">
    <property type="nucleotide sequence ID" value="NZ_MWWV01000009.1"/>
</dbReference>
<gene>
    <name evidence="6" type="ORF">BTIS_1487</name>
</gene>
<dbReference type="InterPro" id="IPR028259">
    <property type="entry name" value="AP2-like_int_N"/>
</dbReference>
<dbReference type="CDD" id="cd01189">
    <property type="entry name" value="INT_ICEBs1_C_like"/>
    <property type="match status" value="1"/>
</dbReference>
<protein>
    <submittedName>
        <fullName evidence="6">Integrase</fullName>
    </submittedName>
</protein>
<keyword evidence="3" id="KW-0238">DNA-binding</keyword>
<accession>A0A261FEK0</accession>
<evidence type="ECO:0000256" key="2">
    <source>
        <dbReference type="ARBA" id="ARBA00022908"/>
    </source>
</evidence>
<evidence type="ECO:0000256" key="4">
    <source>
        <dbReference type="ARBA" id="ARBA00023172"/>
    </source>
</evidence>
<dbReference type="InterPro" id="IPR053876">
    <property type="entry name" value="Phage_int_M"/>
</dbReference>
<name>A0A261FEK0_9BIFI</name>
<comment type="similarity">
    <text evidence="1">Belongs to the 'phage' integrase family.</text>
</comment>
<dbReference type="EMBL" id="MWWV01000009">
    <property type="protein sequence ID" value="OZG57393.1"/>
    <property type="molecule type" value="Genomic_DNA"/>
</dbReference>
<evidence type="ECO:0000313" key="7">
    <source>
        <dbReference type="Proteomes" id="UP000216444"/>
    </source>
</evidence>
<dbReference type="InterPro" id="IPR050808">
    <property type="entry name" value="Phage_Integrase"/>
</dbReference>
<dbReference type="Gene3D" id="1.10.150.130">
    <property type="match status" value="1"/>
</dbReference>
<dbReference type="GO" id="GO:0015074">
    <property type="term" value="P:DNA integration"/>
    <property type="evidence" value="ECO:0007669"/>
    <property type="project" value="UniProtKB-KW"/>
</dbReference>
<evidence type="ECO:0000259" key="5">
    <source>
        <dbReference type="PROSITE" id="PS51898"/>
    </source>
</evidence>
<dbReference type="SUPFAM" id="SSF56349">
    <property type="entry name" value="DNA breaking-rejoining enzymes"/>
    <property type="match status" value="1"/>
</dbReference>
<proteinExistence type="inferred from homology"/>
<keyword evidence="4" id="KW-0233">DNA recombination</keyword>
<dbReference type="PANTHER" id="PTHR30629">
    <property type="entry name" value="PROPHAGE INTEGRASE"/>
    <property type="match status" value="1"/>
</dbReference>
<sequence>MGSVLAYMTARKERRYEVYYRDDQHVAHHKRGFRTKKEARAYLAANEVAVENGTYVDPGAGRVTISVIGTKWIEGHKAIWKPSYLRSVETSWKVHVEPQWGERSLKSIRHSEIQTWVSAMSQRRSATVVLRAYGIMKGIYDMAVEDRLIANAPTSKIQLPRKKPRGRVSLTPRQLLDLADASGRYRALVLLLGFCGLRWGEATGLLVRDVDLENKRISVGRSATWVGSEVRTGTPKSNALRQVGMPNLVADALRKQAKGKNPDDLLFPSESGGYLRQQSAAKGHRGWFATAVERSGVPVLRIHDLRHTAASIAISSGASPKYVQRMLGHKYASTTLDTYADLYDSDVDRVAESVDRFIAKDVS</sequence>
<organism evidence="6 7">
    <name type="scientific">Bifidobacterium tissieri</name>
    <dbReference type="NCBI Taxonomy" id="1630162"/>
    <lineage>
        <taxon>Bacteria</taxon>
        <taxon>Bacillati</taxon>
        <taxon>Actinomycetota</taxon>
        <taxon>Actinomycetes</taxon>
        <taxon>Bifidobacteriales</taxon>
        <taxon>Bifidobacteriaceae</taxon>
        <taxon>Bifidobacterium</taxon>
    </lineage>
</organism>
<evidence type="ECO:0000256" key="1">
    <source>
        <dbReference type="ARBA" id="ARBA00008857"/>
    </source>
</evidence>
<dbReference type="Gene3D" id="1.10.443.10">
    <property type="entry name" value="Intergrase catalytic core"/>
    <property type="match status" value="1"/>
</dbReference>
<feature type="domain" description="Tyr recombinase" evidence="5">
    <location>
        <begin position="165"/>
        <end position="355"/>
    </location>
</feature>
<dbReference type="GO" id="GO:0003677">
    <property type="term" value="F:DNA binding"/>
    <property type="evidence" value="ECO:0007669"/>
    <property type="project" value="UniProtKB-KW"/>
</dbReference>